<accession>A0A0E0J3W7</accession>
<name>A0A0E0J3W7_ORYNI</name>
<dbReference type="Gramene" id="ONIVA11G18580.1">
    <property type="protein sequence ID" value="ONIVA11G18580.1"/>
    <property type="gene ID" value="ONIVA11G18580"/>
</dbReference>
<evidence type="ECO:0000313" key="2">
    <source>
        <dbReference type="Proteomes" id="UP000006591"/>
    </source>
</evidence>
<protein>
    <submittedName>
        <fullName evidence="1">Uncharacterized protein</fullName>
    </submittedName>
</protein>
<keyword evidence="2" id="KW-1185">Reference proteome</keyword>
<organism evidence="1">
    <name type="scientific">Oryza nivara</name>
    <name type="common">Indian wild rice</name>
    <name type="synonym">Oryza sativa f. spontanea</name>
    <dbReference type="NCBI Taxonomy" id="4536"/>
    <lineage>
        <taxon>Eukaryota</taxon>
        <taxon>Viridiplantae</taxon>
        <taxon>Streptophyta</taxon>
        <taxon>Embryophyta</taxon>
        <taxon>Tracheophyta</taxon>
        <taxon>Spermatophyta</taxon>
        <taxon>Magnoliopsida</taxon>
        <taxon>Liliopsida</taxon>
        <taxon>Poales</taxon>
        <taxon>Poaceae</taxon>
        <taxon>BOP clade</taxon>
        <taxon>Oryzoideae</taxon>
        <taxon>Oryzeae</taxon>
        <taxon>Oryzinae</taxon>
        <taxon>Oryza</taxon>
    </lineage>
</organism>
<reference evidence="1" key="2">
    <citation type="submission" date="2018-04" db="EMBL/GenBank/DDBJ databases">
        <title>OnivRS2 (Oryza nivara Reference Sequence Version 2).</title>
        <authorList>
            <person name="Zhang J."/>
            <person name="Kudrna D."/>
            <person name="Lee S."/>
            <person name="Talag J."/>
            <person name="Rajasekar S."/>
            <person name="Welchert J."/>
            <person name="Hsing Y.-I."/>
            <person name="Wing R.A."/>
        </authorList>
    </citation>
    <scope>NUCLEOTIDE SEQUENCE [LARGE SCALE GENOMIC DNA]</scope>
    <source>
        <strain evidence="1">SL10</strain>
    </source>
</reference>
<evidence type="ECO:0000313" key="1">
    <source>
        <dbReference type="EnsemblPlants" id="ONIVA11G18580.1"/>
    </source>
</evidence>
<dbReference type="Proteomes" id="UP000006591">
    <property type="component" value="Chromosome 11"/>
</dbReference>
<dbReference type="AlphaFoldDB" id="A0A0E0J3W7"/>
<sequence length="136" mass="14455">MAAGDHSFAGVRLRRLLGFLFANSWPRRDFIYKAGGAGGDKGDDGTVEGAVKLISGNDEAGSPPYPCFGQRGSRRPVASATIEGPAVSASLLLLPYPRSGRREETGGGDFIYKIVKDARKHVNGSDYHDSSVVEVT</sequence>
<proteinExistence type="predicted"/>
<dbReference type="HOGENOM" id="CLU_1878752_0_0_1"/>
<reference evidence="1" key="1">
    <citation type="submission" date="2015-04" db="UniProtKB">
        <authorList>
            <consortium name="EnsemblPlants"/>
        </authorList>
    </citation>
    <scope>IDENTIFICATION</scope>
    <source>
        <strain evidence="1">SL10</strain>
    </source>
</reference>
<dbReference type="EnsemblPlants" id="ONIVA11G18580.1">
    <property type="protein sequence ID" value="ONIVA11G18580.1"/>
    <property type="gene ID" value="ONIVA11G18580"/>
</dbReference>